<evidence type="ECO:0000313" key="1">
    <source>
        <dbReference type="EMBL" id="CAH3156540.1"/>
    </source>
</evidence>
<keyword evidence="2" id="KW-1185">Reference proteome</keyword>
<organism evidence="1 2">
    <name type="scientific">Pocillopora meandrina</name>
    <dbReference type="NCBI Taxonomy" id="46732"/>
    <lineage>
        <taxon>Eukaryota</taxon>
        <taxon>Metazoa</taxon>
        <taxon>Cnidaria</taxon>
        <taxon>Anthozoa</taxon>
        <taxon>Hexacorallia</taxon>
        <taxon>Scleractinia</taxon>
        <taxon>Astrocoeniina</taxon>
        <taxon>Pocilloporidae</taxon>
        <taxon>Pocillopora</taxon>
    </lineage>
</organism>
<dbReference type="Proteomes" id="UP001159428">
    <property type="component" value="Unassembled WGS sequence"/>
</dbReference>
<reference evidence="1 2" key="1">
    <citation type="submission" date="2022-05" db="EMBL/GenBank/DDBJ databases">
        <authorList>
            <consortium name="Genoscope - CEA"/>
            <person name="William W."/>
        </authorList>
    </citation>
    <scope>NUCLEOTIDE SEQUENCE [LARGE SCALE GENOMIC DNA]</scope>
</reference>
<dbReference type="EMBL" id="CALNXJ010000061">
    <property type="protein sequence ID" value="CAH3156540.1"/>
    <property type="molecule type" value="Genomic_DNA"/>
</dbReference>
<evidence type="ECO:0000313" key="2">
    <source>
        <dbReference type="Proteomes" id="UP001159428"/>
    </source>
</evidence>
<proteinExistence type="predicted"/>
<accession>A0AAU9XRR2</accession>
<dbReference type="AlphaFoldDB" id="A0AAU9XRR2"/>
<protein>
    <submittedName>
        <fullName evidence="1">Uncharacterized protein</fullName>
    </submittedName>
</protein>
<gene>
    <name evidence="1" type="ORF">PMEA_00029559</name>
</gene>
<comment type="caution">
    <text evidence="1">The sequence shown here is derived from an EMBL/GenBank/DDBJ whole genome shotgun (WGS) entry which is preliminary data.</text>
</comment>
<name>A0AAU9XRR2_9CNID</name>
<sequence>MFNVRSSSYNLRGNHIIDLEKTKKAVREWLNNIIREANNKLAREQKNQ</sequence>